<evidence type="ECO:0000313" key="3">
    <source>
        <dbReference type="Proteomes" id="UP000006512"/>
    </source>
</evidence>
<evidence type="ECO:0000313" key="2">
    <source>
        <dbReference type="EMBL" id="EGF89372.1"/>
    </source>
</evidence>
<dbReference type="OrthoDB" id="9826653at2"/>
<protein>
    <submittedName>
        <fullName evidence="2">Uncharacterized protein</fullName>
    </submittedName>
</protein>
<accession>F4QU72</accession>
<feature type="signal peptide" evidence="1">
    <location>
        <begin position="1"/>
        <end position="20"/>
    </location>
</feature>
<name>F4QU72_9CAUL</name>
<dbReference type="AlphaFoldDB" id="F4QU72"/>
<keyword evidence="1" id="KW-0732">Signal</keyword>
<organism evidence="2 3">
    <name type="scientific">Asticcacaulis biprosthecium C19</name>
    <dbReference type="NCBI Taxonomy" id="715226"/>
    <lineage>
        <taxon>Bacteria</taxon>
        <taxon>Pseudomonadati</taxon>
        <taxon>Pseudomonadota</taxon>
        <taxon>Alphaproteobacteria</taxon>
        <taxon>Caulobacterales</taxon>
        <taxon>Caulobacteraceae</taxon>
        <taxon>Asticcacaulis</taxon>
    </lineage>
</organism>
<proteinExistence type="predicted"/>
<dbReference type="EMBL" id="GL883081">
    <property type="protein sequence ID" value="EGF89372.1"/>
    <property type="molecule type" value="Genomic_DNA"/>
</dbReference>
<dbReference type="STRING" id="715226.ABI_47200"/>
<sequence length="235" mass="25537">MKTYICATVALLLAAQPVLAQDKALYEQVKAHGQAGGKYLRDADAAEKQGDFKTACELFGAAEAETKQAVVIFQAFSDSFPTWPDDKRAEAKAKVDDMAFGAYLKRRSSCEAAKFDARFQAQMAPIVAELERSIQYTKDADADFARGDADGAMAGYYSALIILPDLVLTPLRDMTAANIGAAGKQPVHNERTTAMVNKAMAQSSEVQAKIKKTCLTWPNNFKGIPYSGICETMTR</sequence>
<dbReference type="HOGENOM" id="CLU_1178304_0_0_5"/>
<dbReference type="RefSeq" id="WP_006275494.1">
    <property type="nucleotide sequence ID" value="NZ_GL883081.1"/>
</dbReference>
<evidence type="ECO:0000256" key="1">
    <source>
        <dbReference type="SAM" id="SignalP"/>
    </source>
</evidence>
<reference evidence="3" key="1">
    <citation type="submission" date="2011-03" db="EMBL/GenBank/DDBJ databases">
        <title>Draft genome sequence of Brevundimonas diminuta.</title>
        <authorList>
            <person name="Brown P.J.B."/>
            <person name="Buechlein A."/>
            <person name="Hemmerich C."/>
            <person name="Brun Y.V."/>
        </authorList>
    </citation>
    <scope>NUCLEOTIDE SEQUENCE [LARGE SCALE GENOMIC DNA]</scope>
    <source>
        <strain evidence="3">C19</strain>
    </source>
</reference>
<dbReference type="Proteomes" id="UP000006512">
    <property type="component" value="Unassembled WGS sequence"/>
</dbReference>
<keyword evidence="3" id="KW-1185">Reference proteome</keyword>
<feature type="chain" id="PRO_5003314486" evidence="1">
    <location>
        <begin position="21"/>
        <end position="235"/>
    </location>
</feature>
<gene>
    <name evidence="2" type="ORF">ABI_47200</name>
</gene>